<organism evidence="5">
    <name type="scientific">Desulfomonile tiedjei</name>
    <dbReference type="NCBI Taxonomy" id="2358"/>
    <lineage>
        <taxon>Bacteria</taxon>
        <taxon>Pseudomonadati</taxon>
        <taxon>Thermodesulfobacteriota</taxon>
        <taxon>Desulfomonilia</taxon>
        <taxon>Desulfomonilales</taxon>
        <taxon>Desulfomonilaceae</taxon>
        <taxon>Desulfomonile</taxon>
    </lineage>
</organism>
<feature type="binding site" evidence="4">
    <location>
        <position position="23"/>
    </location>
    <ligand>
        <name>a divalent metal cation</name>
        <dbReference type="ChEBI" id="CHEBI:60240"/>
        <label>1</label>
    </ligand>
</feature>
<dbReference type="SUPFAM" id="SSF51556">
    <property type="entry name" value="Metallo-dependent hydrolases"/>
    <property type="match status" value="1"/>
</dbReference>
<keyword evidence="2 4" id="KW-0479">Metal-binding</keyword>
<dbReference type="GO" id="GO:0005829">
    <property type="term" value="C:cytosol"/>
    <property type="evidence" value="ECO:0007669"/>
    <property type="project" value="TreeGrafter"/>
</dbReference>
<dbReference type="InterPro" id="IPR018228">
    <property type="entry name" value="DNase_TatD-rel_CS"/>
</dbReference>
<dbReference type="CDD" id="cd01310">
    <property type="entry name" value="TatD_DNAse"/>
    <property type="match status" value="1"/>
</dbReference>
<dbReference type="PANTHER" id="PTHR46124">
    <property type="entry name" value="D-AMINOACYL-TRNA DEACYLASE"/>
    <property type="match status" value="1"/>
</dbReference>
<feature type="binding site" evidence="4">
    <location>
        <position position="168"/>
    </location>
    <ligand>
        <name>a divalent metal cation</name>
        <dbReference type="ChEBI" id="CHEBI:60240"/>
        <label>2</label>
    </ligand>
</feature>
<dbReference type="PANTHER" id="PTHR46124:SF2">
    <property type="entry name" value="D-AMINOACYL-TRNA DEACYLASE"/>
    <property type="match status" value="1"/>
</dbReference>
<evidence type="ECO:0000313" key="5">
    <source>
        <dbReference type="EMBL" id="HGH61578.1"/>
    </source>
</evidence>
<dbReference type="InterPro" id="IPR001130">
    <property type="entry name" value="TatD-like"/>
</dbReference>
<dbReference type="NCBIfam" id="TIGR00010">
    <property type="entry name" value="YchF/TatD family DNA exonuclease"/>
    <property type="match status" value="1"/>
</dbReference>
<proteinExistence type="inferred from homology"/>
<feature type="binding site" evidence="4">
    <location>
        <position position="218"/>
    </location>
    <ligand>
        <name>a divalent metal cation</name>
        <dbReference type="ChEBI" id="CHEBI:60240"/>
        <label>1</label>
    </ligand>
</feature>
<feature type="binding site" evidence="4">
    <location>
        <position position="21"/>
    </location>
    <ligand>
        <name>a divalent metal cation</name>
        <dbReference type="ChEBI" id="CHEBI:60240"/>
        <label>1</label>
    </ligand>
</feature>
<evidence type="ECO:0000256" key="2">
    <source>
        <dbReference type="ARBA" id="ARBA00022723"/>
    </source>
</evidence>
<name>A0A7C4ASH0_9BACT</name>
<dbReference type="InterPro" id="IPR015991">
    <property type="entry name" value="TatD/YcfH-like"/>
</dbReference>
<dbReference type="GO" id="GO:0004536">
    <property type="term" value="F:DNA nuclease activity"/>
    <property type="evidence" value="ECO:0007669"/>
    <property type="project" value="InterPro"/>
</dbReference>
<sequence>MDAQSPMNDVLTDGSYLIDTHAHLQLEPLVRDAAGVVSRAQSQGVQWIISVGIDLADSKTMIRIVEQFPQAFACLGYHPHNALNVSDSGLTEMRALAQHPKVVGYGEIGLDFYRNISPRERQVTAFRDQIVLAKDLGLPLVIHLRNAYDEGLSILEEFAPFPRGGVIHCFSGSLQDARRALELGFYISVPGTITYKKNDEFRSIVKQAPRERILLETDCPFLAPEPFRGRDNEPAYLIYTARKVAELWGVEVDAAARITTQNAFALFGLPRRDGIAPSAESRHALDP</sequence>
<comment type="caution">
    <text evidence="5">The sequence shown here is derived from an EMBL/GenBank/DDBJ whole genome shotgun (WGS) entry which is preliminary data.</text>
</comment>
<evidence type="ECO:0000256" key="1">
    <source>
        <dbReference type="ARBA" id="ARBA00009275"/>
    </source>
</evidence>
<feature type="binding site" evidence="4">
    <location>
        <position position="107"/>
    </location>
    <ligand>
        <name>a divalent metal cation</name>
        <dbReference type="ChEBI" id="CHEBI:60240"/>
        <label>1</label>
    </ligand>
</feature>
<dbReference type="Pfam" id="PF01026">
    <property type="entry name" value="TatD_DNase"/>
    <property type="match status" value="1"/>
</dbReference>
<dbReference type="FunFam" id="3.20.20.140:FF:000005">
    <property type="entry name" value="TatD family hydrolase"/>
    <property type="match status" value="1"/>
</dbReference>
<gene>
    <name evidence="5" type="ORF">ENV54_09800</name>
</gene>
<keyword evidence="3" id="KW-0378">Hydrolase</keyword>
<evidence type="ECO:0000256" key="4">
    <source>
        <dbReference type="PIRSR" id="PIRSR005902-1"/>
    </source>
</evidence>
<dbReference type="AlphaFoldDB" id="A0A7C4ASH0"/>
<evidence type="ECO:0000256" key="3">
    <source>
        <dbReference type="ARBA" id="ARBA00022801"/>
    </source>
</evidence>
<dbReference type="InterPro" id="IPR032466">
    <property type="entry name" value="Metal_Hydrolase"/>
</dbReference>
<dbReference type="PROSITE" id="PS01090">
    <property type="entry name" value="TATD_2"/>
    <property type="match status" value="1"/>
</dbReference>
<reference evidence="5" key="1">
    <citation type="journal article" date="2020" name="mSystems">
        <title>Genome- and Community-Level Interaction Insights into Carbon Utilization and Element Cycling Functions of Hydrothermarchaeota in Hydrothermal Sediment.</title>
        <authorList>
            <person name="Zhou Z."/>
            <person name="Liu Y."/>
            <person name="Xu W."/>
            <person name="Pan J."/>
            <person name="Luo Z.H."/>
            <person name="Li M."/>
        </authorList>
    </citation>
    <scope>NUCLEOTIDE SEQUENCE [LARGE SCALE GENOMIC DNA]</scope>
    <source>
        <strain evidence="5">SpSt-769</strain>
    </source>
</reference>
<accession>A0A7C4ASH0</accession>
<dbReference type="EMBL" id="DTGT01000312">
    <property type="protein sequence ID" value="HGH61578.1"/>
    <property type="molecule type" value="Genomic_DNA"/>
</dbReference>
<dbReference type="GO" id="GO:0046872">
    <property type="term" value="F:metal ion binding"/>
    <property type="evidence" value="ECO:0007669"/>
    <property type="project" value="UniProtKB-KW"/>
</dbReference>
<dbReference type="Gene3D" id="3.20.20.140">
    <property type="entry name" value="Metal-dependent hydrolases"/>
    <property type="match status" value="1"/>
</dbReference>
<protein>
    <submittedName>
        <fullName evidence="5">TatD family deoxyribonuclease</fullName>
    </submittedName>
</protein>
<dbReference type="PIRSF" id="PIRSF005902">
    <property type="entry name" value="DNase_TatD"/>
    <property type="match status" value="1"/>
</dbReference>
<comment type="similarity">
    <text evidence="1">Belongs to the metallo-dependent hydrolases superfamily. TatD-type hydrolase family.</text>
</comment>
<dbReference type="GO" id="GO:0016788">
    <property type="term" value="F:hydrolase activity, acting on ester bonds"/>
    <property type="evidence" value="ECO:0007669"/>
    <property type="project" value="InterPro"/>
</dbReference>
<feature type="binding site" evidence="4">
    <location>
        <position position="143"/>
    </location>
    <ligand>
        <name>a divalent metal cation</name>
        <dbReference type="ChEBI" id="CHEBI:60240"/>
        <label>2</label>
    </ligand>
</feature>